<sequence>MRCMLMMLENKVYVAGEIRTEQFDITRSGDICGPIANFSNMSLLTPTTPGTFKDPVYFGERCPNSKVFFCEKIKSSFSPASSSHSSYEDNNEEMSDEALMLECSETSHDNYNHQSSMMQQKNEDLYFKFDPEYIEKMQSSVCMSPATTITTPLTSNSIVNSEYYNFNDVNCQSKNQSPCSSPPLDPWITSSLSMGFSNSAESKLSNSPKQTNNEIQPGLQQLPSIKSAFGNTIQFDDSSKNFGLHSAHANYMIDYFDTSFLDQFNQNVEISGNNSHTNNSNDAYQHPAENYNTLQTVEKPNREFKDIWQQKCANPVDADKKISIKQETQEEDDEQENDADQVLECLWTDCNLKFPDQGTLVGHIEKTHVEVKKGEEFACFWLECPRRYRPFNARYKLLIHMRVHSGEKPNKCPFSGCDKAFSRLENLKIHQRSHTGERPYNCQYFGCTKAFSNSSDRAKHQRTHYDTKPYACQLPGCSKRYTDPSSLRKHVKNHACRTEGHGRRKSHKDSAATHGSSVSCSTIDSLRRHSESSINTQYEPPLTPSHADTSGDNAFEFDEVFDDAPTQLVSDTVEYNSNSNPSTKCLNFNDCFMRMMQPENSSCPDGKSCQDEYISYECVKNFLGEGNYLEEYHMADSAINADIDQTQKVIPPFEYDFFNNVV</sequence>
<comment type="subcellular location">
    <subcellularLocation>
        <location evidence="1">Nucleus</location>
    </subcellularLocation>
</comment>
<dbReference type="InterPro" id="IPR056436">
    <property type="entry name" value="Znf-C2H2_ZIC1-5/GLI1-3-like"/>
</dbReference>
<dbReference type="GO" id="GO:0000981">
    <property type="term" value="F:DNA-binding transcription factor activity, RNA polymerase II-specific"/>
    <property type="evidence" value="ECO:0007669"/>
    <property type="project" value="TreeGrafter"/>
</dbReference>
<accession>A0A1S4FCC0</accession>
<dbReference type="InterPro" id="IPR043359">
    <property type="entry name" value="GLI-like"/>
</dbReference>
<evidence type="ECO:0000313" key="11">
    <source>
        <dbReference type="EnsemblMetazoa" id="AAEL006064-PA"/>
    </source>
</evidence>
<dbReference type="VEuPathDB" id="VectorBase:AAEL006064"/>
<dbReference type="SMART" id="SM00355">
    <property type="entry name" value="ZnF_C2H2"/>
    <property type="match status" value="5"/>
</dbReference>
<feature type="compositionally biased region" description="Polar residues" evidence="9">
    <location>
        <begin position="513"/>
        <end position="524"/>
    </location>
</feature>
<protein>
    <recommendedName>
        <fullName evidence="10">C2H2-type domain-containing protein</fullName>
    </recommendedName>
</protein>
<dbReference type="GO" id="GO:0000122">
    <property type="term" value="P:negative regulation of transcription by RNA polymerase II"/>
    <property type="evidence" value="ECO:0007669"/>
    <property type="project" value="UniProtKB-ARBA"/>
</dbReference>
<organism evidence="11 12">
    <name type="scientific">Aedes aegypti</name>
    <name type="common">Yellowfever mosquito</name>
    <name type="synonym">Culex aegypti</name>
    <dbReference type="NCBI Taxonomy" id="7159"/>
    <lineage>
        <taxon>Eukaryota</taxon>
        <taxon>Metazoa</taxon>
        <taxon>Ecdysozoa</taxon>
        <taxon>Arthropoda</taxon>
        <taxon>Hexapoda</taxon>
        <taxon>Insecta</taxon>
        <taxon>Pterygota</taxon>
        <taxon>Neoptera</taxon>
        <taxon>Endopterygota</taxon>
        <taxon>Diptera</taxon>
        <taxon>Nematocera</taxon>
        <taxon>Culicoidea</taxon>
        <taxon>Culicidae</taxon>
        <taxon>Culicinae</taxon>
        <taxon>Aedini</taxon>
        <taxon>Aedes</taxon>
        <taxon>Stegomyia</taxon>
    </lineage>
</organism>
<evidence type="ECO:0000256" key="4">
    <source>
        <dbReference type="ARBA" id="ARBA00022737"/>
    </source>
</evidence>
<dbReference type="GO" id="GO:0140297">
    <property type="term" value="F:DNA-binding transcription factor binding"/>
    <property type="evidence" value="ECO:0007669"/>
    <property type="project" value="UniProtKB-ARBA"/>
</dbReference>
<dbReference type="Gene3D" id="3.30.160.60">
    <property type="entry name" value="Classic Zinc Finger"/>
    <property type="match status" value="5"/>
</dbReference>
<dbReference type="AlphaFoldDB" id="A0A1S4FCC0"/>
<dbReference type="FunCoup" id="A0A1S4FCC0">
    <property type="interactions" value="3"/>
</dbReference>
<dbReference type="SUPFAM" id="SSF57667">
    <property type="entry name" value="beta-beta-alpha zinc fingers"/>
    <property type="match status" value="3"/>
</dbReference>
<dbReference type="EnsemblMetazoa" id="AAEL006064-RA">
    <property type="protein sequence ID" value="AAEL006064-PA"/>
    <property type="gene ID" value="AAEL006064"/>
</dbReference>
<gene>
    <name evidence="11" type="primary">5567411</name>
</gene>
<dbReference type="FunFam" id="3.30.160.60:FF:000048">
    <property type="entry name" value="GLI family zinc finger 3"/>
    <property type="match status" value="1"/>
</dbReference>
<feature type="domain" description="C2H2-type" evidence="10">
    <location>
        <begin position="410"/>
        <end position="439"/>
    </location>
</feature>
<dbReference type="GO" id="GO:0000978">
    <property type="term" value="F:RNA polymerase II cis-regulatory region sequence-specific DNA binding"/>
    <property type="evidence" value="ECO:0007669"/>
    <property type="project" value="TreeGrafter"/>
</dbReference>
<dbReference type="Pfam" id="PF00096">
    <property type="entry name" value="zf-C2H2"/>
    <property type="match status" value="3"/>
</dbReference>
<evidence type="ECO:0000256" key="9">
    <source>
        <dbReference type="SAM" id="MobiDB-lite"/>
    </source>
</evidence>
<evidence type="ECO:0000256" key="3">
    <source>
        <dbReference type="ARBA" id="ARBA00022723"/>
    </source>
</evidence>
<feature type="domain" description="C2H2-type" evidence="10">
    <location>
        <begin position="440"/>
        <end position="469"/>
    </location>
</feature>
<reference evidence="11" key="2">
    <citation type="submission" date="2020-05" db="UniProtKB">
        <authorList>
            <consortium name="EnsemblMetazoa"/>
        </authorList>
    </citation>
    <scope>IDENTIFICATION</scope>
    <source>
        <strain evidence="11">LVP_AGWG</strain>
    </source>
</reference>
<evidence type="ECO:0000256" key="7">
    <source>
        <dbReference type="ARBA" id="ARBA00023125"/>
    </source>
</evidence>
<dbReference type="OrthoDB" id="3214149at2759"/>
<keyword evidence="3" id="KW-0479">Metal-binding</keyword>
<dbReference type="InterPro" id="IPR036236">
    <property type="entry name" value="Znf_C2H2_sf"/>
</dbReference>
<dbReference type="Pfam" id="PF23561">
    <property type="entry name" value="zf-C2H2_15"/>
    <property type="match status" value="1"/>
</dbReference>
<evidence type="ECO:0000256" key="8">
    <source>
        <dbReference type="ARBA" id="ARBA00023242"/>
    </source>
</evidence>
<evidence type="ECO:0000256" key="6">
    <source>
        <dbReference type="ARBA" id="ARBA00022833"/>
    </source>
</evidence>
<keyword evidence="7" id="KW-0238">DNA-binding</keyword>
<feature type="region of interest" description="Disordered" evidence="9">
    <location>
        <begin position="483"/>
        <end position="553"/>
    </location>
</feature>
<keyword evidence="12" id="KW-1185">Reference proteome</keyword>
<reference evidence="11 12" key="1">
    <citation type="submission" date="2017-06" db="EMBL/GenBank/DDBJ databases">
        <title>Aedes aegypti genome working group (AGWG) sequencing and assembly.</title>
        <authorList>
            <consortium name="Aedes aegypti Genome Working Group (AGWG)"/>
            <person name="Matthews B.J."/>
        </authorList>
    </citation>
    <scope>NUCLEOTIDE SEQUENCE [LARGE SCALE GENOMIC DNA]</scope>
    <source>
        <strain evidence="11 12">LVP_AGWG</strain>
    </source>
</reference>
<keyword evidence="8" id="KW-0539">Nucleus</keyword>
<dbReference type="GO" id="GO:0008270">
    <property type="term" value="F:zinc ion binding"/>
    <property type="evidence" value="ECO:0007669"/>
    <property type="project" value="UniProtKB-KW"/>
</dbReference>
<keyword evidence="6" id="KW-0862">Zinc</keyword>
<evidence type="ECO:0000259" key="10">
    <source>
        <dbReference type="PROSITE" id="PS50157"/>
    </source>
</evidence>
<dbReference type="InParanoid" id="A0A1S4FCC0"/>
<dbReference type="Proteomes" id="UP000008820">
    <property type="component" value="Chromosome 1"/>
</dbReference>
<dbReference type="PANTHER" id="PTHR45718">
    <property type="entry name" value="TRANSCRIPTIONAL ACTIVATOR CUBITUS INTERRUPTUS"/>
    <property type="match status" value="1"/>
</dbReference>
<keyword evidence="5" id="KW-0863">Zinc-finger</keyword>
<evidence type="ECO:0000256" key="5">
    <source>
        <dbReference type="ARBA" id="ARBA00022771"/>
    </source>
</evidence>
<evidence type="ECO:0000313" key="12">
    <source>
        <dbReference type="Proteomes" id="UP000008820"/>
    </source>
</evidence>
<dbReference type="FunFam" id="3.30.160.60:FF:000019">
    <property type="entry name" value="GLI family zinc finger 3"/>
    <property type="match status" value="1"/>
</dbReference>
<feature type="domain" description="C2H2-type" evidence="10">
    <location>
        <begin position="470"/>
        <end position="499"/>
    </location>
</feature>
<comment type="similarity">
    <text evidence="2">Belongs to the GLI C2H2-type zinc-finger protein family.</text>
</comment>
<dbReference type="PROSITE" id="PS50157">
    <property type="entry name" value="ZINC_FINGER_C2H2_2"/>
    <property type="match status" value="4"/>
</dbReference>
<dbReference type="FunFam" id="3.30.160.60:FF:000031">
    <property type="entry name" value="GLI family zinc finger 3"/>
    <property type="match status" value="1"/>
</dbReference>
<evidence type="ECO:0000256" key="2">
    <source>
        <dbReference type="ARBA" id="ARBA00010831"/>
    </source>
</evidence>
<dbReference type="FunFam" id="3.30.160.60:FF:000359">
    <property type="entry name" value="GLIS family zinc finger 2"/>
    <property type="match status" value="1"/>
</dbReference>
<name>A0A1S4FCC0_AEDAE</name>
<keyword evidence="4" id="KW-0677">Repeat</keyword>
<evidence type="ECO:0000256" key="1">
    <source>
        <dbReference type="ARBA" id="ARBA00004123"/>
    </source>
</evidence>
<feature type="domain" description="C2H2-type" evidence="10">
    <location>
        <begin position="382"/>
        <end position="409"/>
    </location>
</feature>
<proteinExistence type="inferred from homology"/>
<dbReference type="PANTHER" id="PTHR45718:SF7">
    <property type="entry name" value="C2H2-TYPE DOMAIN-CONTAINING PROTEIN"/>
    <property type="match status" value="1"/>
</dbReference>
<dbReference type="PROSITE" id="PS00028">
    <property type="entry name" value="ZINC_FINGER_C2H2_1"/>
    <property type="match status" value="4"/>
</dbReference>
<dbReference type="GO" id="GO:0005634">
    <property type="term" value="C:nucleus"/>
    <property type="evidence" value="ECO:0007669"/>
    <property type="project" value="UniProtKB-SubCell"/>
</dbReference>
<dbReference type="InterPro" id="IPR013087">
    <property type="entry name" value="Znf_C2H2_type"/>
</dbReference>